<dbReference type="InterPro" id="IPR002201">
    <property type="entry name" value="Glyco_trans_9"/>
</dbReference>
<evidence type="ECO:0000313" key="4">
    <source>
        <dbReference type="Proteomes" id="UP000290378"/>
    </source>
</evidence>
<dbReference type="PANTHER" id="PTHR30160:SF1">
    <property type="entry name" value="LIPOPOLYSACCHARIDE 1,2-N-ACETYLGLUCOSAMINETRANSFERASE-RELATED"/>
    <property type="match status" value="1"/>
</dbReference>
<evidence type="ECO:0000313" key="3">
    <source>
        <dbReference type="EMBL" id="RXI37220.1"/>
    </source>
</evidence>
<organism evidence="3 4">
    <name type="scientific">Arcobacter cloacae</name>
    <dbReference type="NCBI Taxonomy" id="1054034"/>
    <lineage>
        <taxon>Bacteria</taxon>
        <taxon>Pseudomonadati</taxon>
        <taxon>Campylobacterota</taxon>
        <taxon>Epsilonproteobacteria</taxon>
        <taxon>Campylobacterales</taxon>
        <taxon>Arcobacteraceae</taxon>
        <taxon>Arcobacter</taxon>
    </lineage>
</organism>
<dbReference type="AlphaFoldDB" id="A0A6M8NKV3"/>
<dbReference type="GO" id="GO:0009244">
    <property type="term" value="P:lipopolysaccharide core region biosynthetic process"/>
    <property type="evidence" value="ECO:0007669"/>
    <property type="project" value="TreeGrafter"/>
</dbReference>
<accession>A0A6M8NKV3</accession>
<dbReference type="EMBL" id="NXII01000032">
    <property type="protein sequence ID" value="RXI37220.1"/>
    <property type="molecule type" value="Genomic_DNA"/>
</dbReference>
<keyword evidence="4" id="KW-1185">Reference proteome</keyword>
<dbReference type="PANTHER" id="PTHR30160">
    <property type="entry name" value="TETRAACYLDISACCHARIDE 4'-KINASE-RELATED"/>
    <property type="match status" value="1"/>
</dbReference>
<keyword evidence="1" id="KW-0328">Glycosyltransferase</keyword>
<dbReference type="GO" id="GO:0008713">
    <property type="term" value="F:ADP-heptose-lipopolysaccharide heptosyltransferase activity"/>
    <property type="evidence" value="ECO:0007669"/>
    <property type="project" value="TreeGrafter"/>
</dbReference>
<comment type="caution">
    <text evidence="3">The sequence shown here is derived from an EMBL/GenBank/DDBJ whole genome shotgun (WGS) entry which is preliminary data.</text>
</comment>
<keyword evidence="2" id="KW-0808">Transferase</keyword>
<evidence type="ECO:0000256" key="2">
    <source>
        <dbReference type="ARBA" id="ARBA00022679"/>
    </source>
</evidence>
<dbReference type="Pfam" id="PF01075">
    <property type="entry name" value="Glyco_transf_9"/>
    <property type="match status" value="1"/>
</dbReference>
<gene>
    <name evidence="3" type="ORF">CP963_13295</name>
</gene>
<dbReference type="SUPFAM" id="SSF53756">
    <property type="entry name" value="UDP-Glycosyltransferase/glycogen phosphorylase"/>
    <property type="match status" value="1"/>
</dbReference>
<evidence type="ECO:0000256" key="1">
    <source>
        <dbReference type="ARBA" id="ARBA00022676"/>
    </source>
</evidence>
<dbReference type="GO" id="GO:0005829">
    <property type="term" value="C:cytosol"/>
    <property type="evidence" value="ECO:0007669"/>
    <property type="project" value="TreeGrafter"/>
</dbReference>
<protein>
    <submittedName>
        <fullName evidence="3">Heptosyltransferase</fullName>
    </submittedName>
</protein>
<sequence length="336" mass="38180">MQEIKKILIIRCGALGDLVYSTSVLDALRLEYGEDIKIDFVSTPSSSKLFEYDKRVNKIFFLKHKKIPIFFSSQKKAIINESKKEPYDILINFEMGKQFKGLVENIVAKKKVGWFSENINITKTHMVEICKEFYASIVSKENLENSFPRLIGEDFEEIQEKLSLPNEYIIISPSNSHNKKKGINYRAWTHENWKKFLTLVPKEIKILVIGAKGEEHFFEPLKPYDSNVIDLVGKISIPQMVSIIEKAKALIVTDTGTAHIASAVNTPVFCLIGPTPAVQTGPYKTPFNEVTIISADLECSPCYKTEVMKACKDNICMKNISAEFVLEKVLNKIMLK</sequence>
<dbReference type="Gene3D" id="3.40.50.2000">
    <property type="entry name" value="Glycogen Phosphorylase B"/>
    <property type="match status" value="2"/>
</dbReference>
<dbReference type="InterPro" id="IPR051199">
    <property type="entry name" value="LPS_LOS_Heptosyltrfase"/>
</dbReference>
<reference evidence="3 4" key="1">
    <citation type="submission" date="2017-09" db="EMBL/GenBank/DDBJ databases">
        <title>Genomics of the genus Arcobacter.</title>
        <authorList>
            <person name="Perez-Cataluna A."/>
            <person name="Figueras M.J."/>
            <person name="Salas-Masso N."/>
        </authorList>
    </citation>
    <scope>NUCLEOTIDE SEQUENCE [LARGE SCALE GENOMIC DNA]</scope>
    <source>
        <strain evidence="3 4">CECT 7834</strain>
    </source>
</reference>
<name>A0A6M8NKV3_9BACT</name>
<dbReference type="Proteomes" id="UP000290378">
    <property type="component" value="Unassembled WGS sequence"/>
</dbReference>
<dbReference type="CDD" id="cd03789">
    <property type="entry name" value="GT9_LPS_heptosyltransferase"/>
    <property type="match status" value="1"/>
</dbReference>
<proteinExistence type="predicted"/>
<dbReference type="RefSeq" id="WP_129014627.1">
    <property type="nucleotide sequence ID" value="NZ_CBCSEI010000028.1"/>
</dbReference>